<dbReference type="AlphaFoldDB" id="A0A165IHJ7"/>
<gene>
    <name evidence="2" type="ORF">LAESUDRAFT_616871</name>
</gene>
<keyword evidence="3" id="KW-1185">Reference proteome</keyword>
<sequence length="116" mass="12833">SSFKQRLAATEMPPPGPAYFDARRALWWTPGAKPPRQAKTSAARRRLERLLSQNGATESDQVWTSGLNEVWKALISGSPLKIPLPLDMVVKILMAGWIRDGTWPRGGVAPEPDDEL</sequence>
<dbReference type="Pfam" id="PF13259">
    <property type="entry name" value="clamp_Gag1-like"/>
    <property type="match status" value="1"/>
</dbReference>
<feature type="non-terminal residue" evidence="2">
    <location>
        <position position="1"/>
    </location>
</feature>
<reference evidence="2 3" key="1">
    <citation type="journal article" date="2016" name="Mol. Biol. Evol.">
        <title>Comparative Genomics of Early-Diverging Mushroom-Forming Fungi Provides Insights into the Origins of Lignocellulose Decay Capabilities.</title>
        <authorList>
            <person name="Nagy L.G."/>
            <person name="Riley R."/>
            <person name="Tritt A."/>
            <person name="Adam C."/>
            <person name="Daum C."/>
            <person name="Floudas D."/>
            <person name="Sun H."/>
            <person name="Yadav J.S."/>
            <person name="Pangilinan J."/>
            <person name="Larsson K.H."/>
            <person name="Matsuura K."/>
            <person name="Barry K."/>
            <person name="Labutti K."/>
            <person name="Kuo R."/>
            <person name="Ohm R.A."/>
            <person name="Bhattacharya S.S."/>
            <person name="Shirouzu T."/>
            <person name="Yoshinaga Y."/>
            <person name="Martin F.M."/>
            <person name="Grigoriev I.V."/>
            <person name="Hibbett D.S."/>
        </authorList>
    </citation>
    <scope>NUCLEOTIDE SEQUENCE [LARGE SCALE GENOMIC DNA]</scope>
    <source>
        <strain evidence="2 3">93-53</strain>
    </source>
</reference>
<dbReference type="RefSeq" id="XP_040770592.1">
    <property type="nucleotide sequence ID" value="XM_040903224.1"/>
</dbReference>
<name>A0A165IHJ7_9APHY</name>
<proteinExistence type="predicted"/>
<dbReference type="Proteomes" id="UP000076871">
    <property type="component" value="Unassembled WGS sequence"/>
</dbReference>
<feature type="domain" description="Gag1-like clamp" evidence="1">
    <location>
        <begin position="15"/>
        <end position="104"/>
    </location>
</feature>
<dbReference type="OrthoDB" id="3366194at2759"/>
<evidence type="ECO:0000313" key="2">
    <source>
        <dbReference type="EMBL" id="KZT13082.1"/>
    </source>
</evidence>
<accession>A0A165IHJ7</accession>
<dbReference type="GeneID" id="63820255"/>
<dbReference type="InterPro" id="IPR025124">
    <property type="entry name" value="Gag1-like_clamp"/>
</dbReference>
<evidence type="ECO:0000313" key="3">
    <source>
        <dbReference type="Proteomes" id="UP000076871"/>
    </source>
</evidence>
<organism evidence="2 3">
    <name type="scientific">Laetiporus sulphureus 93-53</name>
    <dbReference type="NCBI Taxonomy" id="1314785"/>
    <lineage>
        <taxon>Eukaryota</taxon>
        <taxon>Fungi</taxon>
        <taxon>Dikarya</taxon>
        <taxon>Basidiomycota</taxon>
        <taxon>Agaricomycotina</taxon>
        <taxon>Agaricomycetes</taxon>
        <taxon>Polyporales</taxon>
        <taxon>Laetiporus</taxon>
    </lineage>
</organism>
<feature type="non-terminal residue" evidence="2">
    <location>
        <position position="116"/>
    </location>
</feature>
<dbReference type="InParanoid" id="A0A165IHJ7"/>
<evidence type="ECO:0000259" key="1">
    <source>
        <dbReference type="Pfam" id="PF13259"/>
    </source>
</evidence>
<dbReference type="EMBL" id="KV427605">
    <property type="protein sequence ID" value="KZT13082.1"/>
    <property type="molecule type" value="Genomic_DNA"/>
</dbReference>
<protein>
    <recommendedName>
        <fullName evidence="1">Gag1-like clamp domain-containing protein</fullName>
    </recommendedName>
</protein>